<gene>
    <name evidence="1" type="ORF">RRG08_054448</name>
</gene>
<dbReference type="AlphaFoldDB" id="A0AAE1AW72"/>
<keyword evidence="2" id="KW-1185">Reference proteome</keyword>
<comment type="caution">
    <text evidence="1">The sequence shown here is derived from an EMBL/GenBank/DDBJ whole genome shotgun (WGS) entry which is preliminary data.</text>
</comment>
<evidence type="ECO:0000313" key="1">
    <source>
        <dbReference type="EMBL" id="KAK3794809.1"/>
    </source>
</evidence>
<dbReference type="Proteomes" id="UP001283361">
    <property type="component" value="Unassembled WGS sequence"/>
</dbReference>
<accession>A0AAE1AW72</accession>
<reference evidence="1" key="1">
    <citation type="journal article" date="2023" name="G3 (Bethesda)">
        <title>A reference genome for the long-term kleptoplast-retaining sea slug Elysia crispata morphotype clarki.</title>
        <authorList>
            <person name="Eastman K.E."/>
            <person name="Pendleton A.L."/>
            <person name="Shaikh M.A."/>
            <person name="Suttiyut T."/>
            <person name="Ogas R."/>
            <person name="Tomko P."/>
            <person name="Gavelis G."/>
            <person name="Widhalm J.R."/>
            <person name="Wisecaver J.H."/>
        </authorList>
    </citation>
    <scope>NUCLEOTIDE SEQUENCE</scope>
    <source>
        <strain evidence="1">ECLA1</strain>
    </source>
</reference>
<sequence length="72" mass="8098">MTISSSPRTPTVSPSHRPVVREELKLKIICPAKLPRSHALIGQPEMAEVLAPKTSLLPRFKRETNFYKCSIL</sequence>
<organism evidence="1 2">
    <name type="scientific">Elysia crispata</name>
    <name type="common">lettuce slug</name>
    <dbReference type="NCBI Taxonomy" id="231223"/>
    <lineage>
        <taxon>Eukaryota</taxon>
        <taxon>Metazoa</taxon>
        <taxon>Spiralia</taxon>
        <taxon>Lophotrochozoa</taxon>
        <taxon>Mollusca</taxon>
        <taxon>Gastropoda</taxon>
        <taxon>Heterobranchia</taxon>
        <taxon>Euthyneura</taxon>
        <taxon>Panpulmonata</taxon>
        <taxon>Sacoglossa</taxon>
        <taxon>Placobranchoidea</taxon>
        <taxon>Plakobranchidae</taxon>
        <taxon>Elysia</taxon>
    </lineage>
</organism>
<evidence type="ECO:0000313" key="2">
    <source>
        <dbReference type="Proteomes" id="UP001283361"/>
    </source>
</evidence>
<dbReference type="EMBL" id="JAWDGP010001092">
    <property type="protein sequence ID" value="KAK3794809.1"/>
    <property type="molecule type" value="Genomic_DNA"/>
</dbReference>
<proteinExistence type="predicted"/>
<name>A0AAE1AW72_9GAST</name>
<protein>
    <submittedName>
        <fullName evidence="1">Uncharacterized protein</fullName>
    </submittedName>
</protein>